<feature type="compositionally biased region" description="Basic residues" evidence="1">
    <location>
        <begin position="12"/>
        <end position="21"/>
    </location>
</feature>
<gene>
    <name evidence="2" type="ORF">HAX54_037455</name>
</gene>
<comment type="caution">
    <text evidence="2">The sequence shown here is derived from an EMBL/GenBank/DDBJ whole genome shotgun (WGS) entry which is preliminary data.</text>
</comment>
<keyword evidence="3" id="KW-1185">Reference proteome</keyword>
<evidence type="ECO:0000313" key="2">
    <source>
        <dbReference type="EMBL" id="MCE0480526.1"/>
    </source>
</evidence>
<feature type="non-terminal residue" evidence="2">
    <location>
        <position position="78"/>
    </location>
</feature>
<feature type="region of interest" description="Disordered" evidence="1">
    <location>
        <begin position="1"/>
        <end position="34"/>
    </location>
</feature>
<dbReference type="EMBL" id="JACEIK010005019">
    <property type="protein sequence ID" value="MCE0480526.1"/>
    <property type="molecule type" value="Genomic_DNA"/>
</dbReference>
<evidence type="ECO:0000313" key="3">
    <source>
        <dbReference type="Proteomes" id="UP000823775"/>
    </source>
</evidence>
<evidence type="ECO:0000256" key="1">
    <source>
        <dbReference type="SAM" id="MobiDB-lite"/>
    </source>
</evidence>
<protein>
    <submittedName>
        <fullName evidence="2">Uncharacterized protein</fullName>
    </submittedName>
</protein>
<sequence>DKGKEVEIANKGLKRLQKGTKRSSSSVAKGTHAKRFREKVAEPHGLTSFNTLKEAKYASENRIDEGHLALEFPTIFDK</sequence>
<accession>A0ABS8VJ37</accession>
<organism evidence="2 3">
    <name type="scientific">Datura stramonium</name>
    <name type="common">Jimsonweed</name>
    <name type="synonym">Common thornapple</name>
    <dbReference type="NCBI Taxonomy" id="4076"/>
    <lineage>
        <taxon>Eukaryota</taxon>
        <taxon>Viridiplantae</taxon>
        <taxon>Streptophyta</taxon>
        <taxon>Embryophyta</taxon>
        <taxon>Tracheophyta</taxon>
        <taxon>Spermatophyta</taxon>
        <taxon>Magnoliopsida</taxon>
        <taxon>eudicotyledons</taxon>
        <taxon>Gunneridae</taxon>
        <taxon>Pentapetalae</taxon>
        <taxon>asterids</taxon>
        <taxon>lamiids</taxon>
        <taxon>Solanales</taxon>
        <taxon>Solanaceae</taxon>
        <taxon>Solanoideae</taxon>
        <taxon>Datureae</taxon>
        <taxon>Datura</taxon>
    </lineage>
</organism>
<reference evidence="2 3" key="1">
    <citation type="journal article" date="2021" name="BMC Genomics">
        <title>Datura genome reveals duplications of psychoactive alkaloid biosynthetic genes and high mutation rate following tissue culture.</title>
        <authorList>
            <person name="Rajewski A."/>
            <person name="Carter-House D."/>
            <person name="Stajich J."/>
            <person name="Litt A."/>
        </authorList>
    </citation>
    <scope>NUCLEOTIDE SEQUENCE [LARGE SCALE GENOMIC DNA]</scope>
    <source>
        <strain evidence="2">AR-01</strain>
    </source>
</reference>
<dbReference type="Proteomes" id="UP000823775">
    <property type="component" value="Unassembled WGS sequence"/>
</dbReference>
<feature type="non-terminal residue" evidence="2">
    <location>
        <position position="1"/>
    </location>
</feature>
<proteinExistence type="predicted"/>
<name>A0ABS8VJ37_DATST</name>